<dbReference type="Proteomes" id="UP001153069">
    <property type="component" value="Unassembled WGS sequence"/>
</dbReference>
<dbReference type="AlphaFoldDB" id="A0A9N8EJ87"/>
<accession>A0A9N8EJ87</accession>
<proteinExistence type="predicted"/>
<gene>
    <name evidence="2" type="ORF">SEMRO_1189_G250661.1</name>
</gene>
<comment type="caution">
    <text evidence="2">The sequence shown here is derived from an EMBL/GenBank/DDBJ whole genome shotgun (WGS) entry which is preliminary data.</text>
</comment>
<feature type="transmembrane region" description="Helical" evidence="1">
    <location>
        <begin position="116"/>
        <end position="148"/>
    </location>
</feature>
<sequence length="241" mass="26375">MPFHKQYADGSPRPLFRGWLHGVCTLIFLPLVYMNWDDIPAPAAPALIAISCLFVFSSLVHLVPWKSSALEQAITRVDKSCSLAICVASFMAPQLLESEACKPDFSFSLLTVGIPVGLSFFGVLFGLGPIAFASCGVAFASVIWFYGLHVADTEFFYCLLGCTLLYALGFYLYASQVGGHHPFWGYHEWMHLIDTIGLLVNTRAVFVLSSYTDEICSAGSTVAESVVHSGLLNDLSWLSIQ</sequence>
<keyword evidence="1" id="KW-0472">Membrane</keyword>
<organism evidence="2 3">
    <name type="scientific">Seminavis robusta</name>
    <dbReference type="NCBI Taxonomy" id="568900"/>
    <lineage>
        <taxon>Eukaryota</taxon>
        <taxon>Sar</taxon>
        <taxon>Stramenopiles</taxon>
        <taxon>Ochrophyta</taxon>
        <taxon>Bacillariophyta</taxon>
        <taxon>Bacillariophyceae</taxon>
        <taxon>Bacillariophycidae</taxon>
        <taxon>Naviculales</taxon>
        <taxon>Naviculaceae</taxon>
        <taxon>Seminavis</taxon>
    </lineage>
</organism>
<feature type="transmembrane region" description="Helical" evidence="1">
    <location>
        <begin position="46"/>
        <end position="65"/>
    </location>
</feature>
<protein>
    <submittedName>
        <fullName evidence="2">Uncharacterized protein</fullName>
    </submittedName>
</protein>
<feature type="transmembrane region" description="Helical" evidence="1">
    <location>
        <begin position="155"/>
        <end position="174"/>
    </location>
</feature>
<evidence type="ECO:0000313" key="3">
    <source>
        <dbReference type="Proteomes" id="UP001153069"/>
    </source>
</evidence>
<evidence type="ECO:0000256" key="1">
    <source>
        <dbReference type="SAM" id="Phobius"/>
    </source>
</evidence>
<name>A0A9N8EJ87_9STRA</name>
<evidence type="ECO:0000313" key="2">
    <source>
        <dbReference type="EMBL" id="CAB9521370.1"/>
    </source>
</evidence>
<keyword evidence="1" id="KW-0812">Transmembrane</keyword>
<dbReference type="EMBL" id="CAICTM010001187">
    <property type="protein sequence ID" value="CAB9521370.1"/>
    <property type="molecule type" value="Genomic_DNA"/>
</dbReference>
<keyword evidence="3" id="KW-1185">Reference proteome</keyword>
<reference evidence="2" key="1">
    <citation type="submission" date="2020-06" db="EMBL/GenBank/DDBJ databases">
        <authorList>
            <consortium name="Plant Systems Biology data submission"/>
        </authorList>
    </citation>
    <scope>NUCLEOTIDE SEQUENCE</scope>
    <source>
        <strain evidence="2">D6</strain>
    </source>
</reference>
<feature type="transmembrane region" description="Helical" evidence="1">
    <location>
        <begin position="15"/>
        <end position="34"/>
    </location>
</feature>
<keyword evidence="1" id="KW-1133">Transmembrane helix</keyword>